<dbReference type="KEGG" id="mph:MLP_47510"/>
<sequence length="260" mass="27069">MSQLCVGFIGVGAIAAAIVTAVLNRPEPAAVEVLLSPRSAARSEALAARFPQARVLPNNQAVVDGSDIVMIAVLPDQVAETCAALEFRPDQIIVGVAAAWPPAQLRPLVAPAETVGQLIPLPMIALGVGPVVLYPSIPEVETLLAGCGNVVVLEREEQVGVLSAGSSIMSSFFAFQNAAIDWIASHGFDRAQAAGYVTSQLHGLATESIAMDPSELADAVVEHETPGGLNEQVRVTLTGAGMFAALAGELEKLYQERVRS</sequence>
<dbReference type="InterPro" id="IPR028939">
    <property type="entry name" value="P5C_Rdtase_cat_N"/>
</dbReference>
<dbReference type="AlphaFoldDB" id="F5XF27"/>
<evidence type="ECO:0000313" key="3">
    <source>
        <dbReference type="EMBL" id="BAK37765.1"/>
    </source>
</evidence>
<dbReference type="eggNOG" id="COG0345">
    <property type="taxonomic scope" value="Bacteria"/>
</dbReference>
<dbReference type="Proteomes" id="UP000007947">
    <property type="component" value="Chromosome"/>
</dbReference>
<name>F5XF27_MICPN</name>
<accession>F5XF27</accession>
<keyword evidence="4" id="KW-1185">Reference proteome</keyword>
<protein>
    <recommendedName>
        <fullName evidence="2">Pyrroline-5-carboxylate reductase catalytic N-terminal domain-containing protein</fullName>
    </recommendedName>
</protein>
<dbReference type="SUPFAM" id="SSF51735">
    <property type="entry name" value="NAD(P)-binding Rossmann-fold domains"/>
    <property type="match status" value="1"/>
</dbReference>
<dbReference type="Pfam" id="PF03807">
    <property type="entry name" value="F420_oxidored"/>
    <property type="match status" value="1"/>
</dbReference>
<dbReference type="GO" id="GO:0055129">
    <property type="term" value="P:L-proline biosynthetic process"/>
    <property type="evidence" value="ECO:0007669"/>
    <property type="project" value="TreeGrafter"/>
</dbReference>
<gene>
    <name evidence="3" type="ordered locus">MLP_47510</name>
</gene>
<evidence type="ECO:0000256" key="1">
    <source>
        <dbReference type="ARBA" id="ARBA00005525"/>
    </source>
</evidence>
<dbReference type="Gene3D" id="3.40.50.720">
    <property type="entry name" value="NAD(P)-binding Rossmann-like Domain"/>
    <property type="match status" value="1"/>
</dbReference>
<dbReference type="EMBL" id="AP012204">
    <property type="protein sequence ID" value="BAK37765.1"/>
    <property type="molecule type" value="Genomic_DNA"/>
</dbReference>
<comment type="similarity">
    <text evidence="1">Belongs to the pyrroline-5-carboxylate reductase family.</text>
</comment>
<evidence type="ECO:0000313" key="4">
    <source>
        <dbReference type="Proteomes" id="UP000007947"/>
    </source>
</evidence>
<dbReference type="InterPro" id="IPR036291">
    <property type="entry name" value="NAD(P)-bd_dom_sf"/>
</dbReference>
<organism evidence="3 4">
    <name type="scientific">Microlunatus phosphovorus (strain ATCC 700054 / DSM 10555 / JCM 9379 / NBRC 101784 / NCIMB 13414 / VKM Ac-1990 / NM-1)</name>
    <dbReference type="NCBI Taxonomy" id="1032480"/>
    <lineage>
        <taxon>Bacteria</taxon>
        <taxon>Bacillati</taxon>
        <taxon>Actinomycetota</taxon>
        <taxon>Actinomycetes</taxon>
        <taxon>Propionibacteriales</taxon>
        <taxon>Propionibacteriaceae</taxon>
        <taxon>Microlunatus</taxon>
    </lineage>
</organism>
<dbReference type="PANTHER" id="PTHR11645:SF13">
    <property type="entry name" value="PYRROLINE-5-CARBOXYLATE REDUCTASE CATALYTIC N-TERMINAL DOMAIN-CONTAINING PROTEIN"/>
    <property type="match status" value="1"/>
</dbReference>
<evidence type="ECO:0000259" key="2">
    <source>
        <dbReference type="Pfam" id="PF03807"/>
    </source>
</evidence>
<dbReference type="HOGENOM" id="CLU_066353_0_0_11"/>
<dbReference type="PANTHER" id="PTHR11645">
    <property type="entry name" value="PYRROLINE-5-CARBOXYLATE REDUCTASE"/>
    <property type="match status" value="1"/>
</dbReference>
<proteinExistence type="inferred from homology"/>
<dbReference type="OrthoDB" id="4425838at2"/>
<dbReference type="STRING" id="1032480.MLP_47510"/>
<reference evidence="3 4" key="1">
    <citation type="submission" date="2011-05" db="EMBL/GenBank/DDBJ databases">
        <title>Whole genome sequence of Microlunatus phosphovorus NM-1.</title>
        <authorList>
            <person name="Hosoyama A."/>
            <person name="Sasaki K."/>
            <person name="Harada T."/>
            <person name="Igarashi R."/>
            <person name="Kawakoshi A."/>
            <person name="Sasagawa M."/>
            <person name="Fukada J."/>
            <person name="Nakamura S."/>
            <person name="Katano Y."/>
            <person name="Hanada S."/>
            <person name="Kamagata Y."/>
            <person name="Nakamura N."/>
            <person name="Yamazaki S."/>
            <person name="Fujita N."/>
        </authorList>
    </citation>
    <scope>NUCLEOTIDE SEQUENCE [LARGE SCALE GENOMIC DNA]</scope>
    <source>
        <strain evidence="4">ATCC 700054 / DSM 10555 / JCM 9379 / NBRC 101784 / NCIMB 13414 / VKM Ac-1990 / NM-1</strain>
    </source>
</reference>
<dbReference type="GO" id="GO:0004735">
    <property type="term" value="F:pyrroline-5-carboxylate reductase activity"/>
    <property type="evidence" value="ECO:0007669"/>
    <property type="project" value="TreeGrafter"/>
</dbReference>
<feature type="domain" description="Pyrroline-5-carboxylate reductase catalytic N-terminal" evidence="2">
    <location>
        <begin position="6"/>
        <end position="98"/>
    </location>
</feature>
<dbReference type="RefSeq" id="WP_013865589.1">
    <property type="nucleotide sequence ID" value="NC_015635.1"/>
</dbReference>